<feature type="region of interest" description="Disordered" evidence="1">
    <location>
        <begin position="1"/>
        <end position="67"/>
    </location>
</feature>
<accession>A0A645IIZ1</accession>
<dbReference type="AlphaFoldDB" id="A0A645IIZ1"/>
<evidence type="ECO:0000256" key="1">
    <source>
        <dbReference type="SAM" id="MobiDB-lite"/>
    </source>
</evidence>
<protein>
    <submittedName>
        <fullName evidence="2">Uncharacterized protein</fullName>
    </submittedName>
</protein>
<organism evidence="2">
    <name type="scientific">bioreactor metagenome</name>
    <dbReference type="NCBI Taxonomy" id="1076179"/>
    <lineage>
        <taxon>unclassified sequences</taxon>
        <taxon>metagenomes</taxon>
        <taxon>ecological metagenomes</taxon>
    </lineage>
</organism>
<name>A0A645IIZ1_9ZZZZ</name>
<proteinExistence type="predicted"/>
<comment type="caution">
    <text evidence="2">The sequence shown here is derived from an EMBL/GenBank/DDBJ whole genome shotgun (WGS) entry which is preliminary data.</text>
</comment>
<evidence type="ECO:0000313" key="2">
    <source>
        <dbReference type="EMBL" id="MPN48274.1"/>
    </source>
</evidence>
<gene>
    <name evidence="2" type="ORF">SDC9_195880</name>
</gene>
<feature type="compositionally biased region" description="Basic and acidic residues" evidence="1">
    <location>
        <begin position="25"/>
        <end position="62"/>
    </location>
</feature>
<feature type="compositionally biased region" description="Polar residues" evidence="1">
    <location>
        <begin position="1"/>
        <end position="10"/>
    </location>
</feature>
<sequence length="114" mass="12289">MVQTDRNQQAVDEAVDESTDDPGATDERTHPGQAGVEDRVEVAEREAHDQAGQRGDDRHEAPAAEEAQIWGQLNVVVAVEQPGCDQADRDAGEDAVVDDGLITGLIDHVAQHDR</sequence>
<feature type="compositionally biased region" description="Acidic residues" evidence="1">
    <location>
        <begin position="13"/>
        <end position="24"/>
    </location>
</feature>
<reference evidence="2" key="1">
    <citation type="submission" date="2019-08" db="EMBL/GenBank/DDBJ databases">
        <authorList>
            <person name="Kucharzyk K."/>
            <person name="Murdoch R.W."/>
            <person name="Higgins S."/>
            <person name="Loffler F."/>
        </authorList>
    </citation>
    <scope>NUCLEOTIDE SEQUENCE</scope>
</reference>
<dbReference type="EMBL" id="VSSQ01110435">
    <property type="protein sequence ID" value="MPN48274.1"/>
    <property type="molecule type" value="Genomic_DNA"/>
</dbReference>